<dbReference type="EMBL" id="CP014352">
    <property type="protein sequence ID" value="AMS05967.1"/>
    <property type="molecule type" value="Genomic_DNA"/>
</dbReference>
<dbReference type="PROSITE" id="PS00798">
    <property type="entry name" value="ALDOKETO_REDUCTASE_1"/>
    <property type="match status" value="1"/>
</dbReference>
<sequence length="282" mass="30563">MGILTDTFTLSNSTEIPKVGFGTWQVPDGKATYDAVRTALDVGYRHIDTAHGYGNEASVGRAVRDSGIAREDLFITSKLPADAKTHDLAATRRDESLTNLDLGWIDLYLVHAPWPWDRIATRHDQGNLDAWRALEEGYGDGTLKAIGISNFDVHDMENLLAHGDVAPVVNQIQYYVGFTEPVITSFAQEHGMLVEAYSPLATGDMLGNADVAAVAEAHGVSAAQVALRFCLQNGILPLPKAVGPEHIRDNAELDFELTADEMTTLNALADTAPSHYHNPTQG</sequence>
<protein>
    <submittedName>
        <fullName evidence="8">2,5-diketo-D-gluconic acid reductase</fullName>
    </submittedName>
</protein>
<dbReference type="FunFam" id="3.20.20.100:FF:000002">
    <property type="entry name" value="2,5-diketo-D-gluconic acid reductase A"/>
    <property type="match status" value="1"/>
</dbReference>
<evidence type="ECO:0000313" key="9">
    <source>
        <dbReference type="EMBL" id="AOZ47430.1"/>
    </source>
</evidence>
<keyword evidence="3" id="KW-0560">Oxidoreductase</keyword>
<reference evidence="8 10" key="2">
    <citation type="submission" date="2016-02" db="EMBL/GenBank/DDBJ databases">
        <title>Complete Genome Sequence of Propionibacterium acidipropionici ATCC 55737.</title>
        <authorList>
            <person name="Luna Flores C.H."/>
            <person name="Nielsen L.K."/>
            <person name="Marcellin E."/>
        </authorList>
    </citation>
    <scope>NUCLEOTIDE SEQUENCE [LARGE SCALE GENOMIC DNA]</scope>
    <source>
        <strain evidence="8 10">ATCC 55737</strain>
    </source>
</reference>
<dbReference type="PRINTS" id="PR00069">
    <property type="entry name" value="ALDKETRDTASE"/>
</dbReference>
<evidence type="ECO:0000256" key="2">
    <source>
        <dbReference type="ARBA" id="ARBA00022857"/>
    </source>
</evidence>
<name>A0AAC9ANV2_9ACTN</name>
<evidence type="ECO:0000256" key="6">
    <source>
        <dbReference type="PIRSR" id="PIRSR000097-3"/>
    </source>
</evidence>
<feature type="active site" description="Proton donor" evidence="4">
    <location>
        <position position="53"/>
    </location>
</feature>
<accession>A0AAC9ANV2</accession>
<reference evidence="9 11" key="1">
    <citation type="journal article" date="2016" name="Plant Dis.">
        <title>Improved production of propionic acid using genome shuffling.</title>
        <authorList>
            <person name="Luna-Flores C.H."/>
            <person name="Palfreyman R.W."/>
            <person name="Kromer J.O."/>
            <person name="Nielsen L.K."/>
            <person name="Marcellin E."/>
        </authorList>
    </citation>
    <scope>NUCLEOTIDE SEQUENCE [LARGE SCALE GENOMIC DNA]</scope>
    <source>
        <strain evidence="9 11">F3E8</strain>
    </source>
</reference>
<feature type="domain" description="NADP-dependent oxidoreductase" evidence="7">
    <location>
        <begin position="18"/>
        <end position="269"/>
    </location>
</feature>
<evidence type="ECO:0000256" key="1">
    <source>
        <dbReference type="ARBA" id="ARBA00007905"/>
    </source>
</evidence>
<dbReference type="Gene3D" id="3.20.20.100">
    <property type="entry name" value="NADP-dependent oxidoreductase domain"/>
    <property type="match status" value="1"/>
</dbReference>
<dbReference type="EMBL" id="CP015970">
    <property type="protein sequence ID" value="AOZ47430.1"/>
    <property type="molecule type" value="Genomic_DNA"/>
</dbReference>
<feature type="binding site" evidence="5">
    <location>
        <position position="111"/>
    </location>
    <ligand>
        <name>substrate</name>
    </ligand>
</feature>
<keyword evidence="2" id="KW-0521">NADP</keyword>
<dbReference type="PANTHER" id="PTHR43827">
    <property type="entry name" value="2,5-DIKETO-D-GLUCONIC ACID REDUCTASE"/>
    <property type="match status" value="1"/>
</dbReference>
<dbReference type="InterPro" id="IPR020471">
    <property type="entry name" value="AKR"/>
</dbReference>
<keyword evidence="11" id="KW-1185">Reference proteome</keyword>
<proteinExistence type="inferred from homology"/>
<dbReference type="PANTHER" id="PTHR43827:SF3">
    <property type="entry name" value="NADP-DEPENDENT OXIDOREDUCTASE DOMAIN-CONTAINING PROTEIN"/>
    <property type="match status" value="1"/>
</dbReference>
<dbReference type="RefSeq" id="WP_062819924.1">
    <property type="nucleotide sequence ID" value="NZ_CP014352.1"/>
</dbReference>
<dbReference type="AlphaFoldDB" id="A0AAC9ANV2"/>
<dbReference type="Pfam" id="PF00248">
    <property type="entry name" value="Aldo_ket_red"/>
    <property type="match status" value="1"/>
</dbReference>
<dbReference type="SUPFAM" id="SSF51430">
    <property type="entry name" value="NAD(P)-linked oxidoreductase"/>
    <property type="match status" value="1"/>
</dbReference>
<gene>
    <name evidence="9" type="ORF">A8L58_12955</name>
    <name evidence="8" type="ORF">AXH35_11505</name>
</gene>
<dbReference type="Proteomes" id="UP000178666">
    <property type="component" value="Chromosome"/>
</dbReference>
<feature type="site" description="Lowers pKa of active site Tyr" evidence="6">
    <location>
        <position position="78"/>
    </location>
</feature>
<dbReference type="GO" id="GO:0016616">
    <property type="term" value="F:oxidoreductase activity, acting on the CH-OH group of donors, NAD or NADP as acceptor"/>
    <property type="evidence" value="ECO:0007669"/>
    <property type="project" value="UniProtKB-ARBA"/>
</dbReference>
<evidence type="ECO:0000256" key="3">
    <source>
        <dbReference type="ARBA" id="ARBA00023002"/>
    </source>
</evidence>
<dbReference type="InterPro" id="IPR023210">
    <property type="entry name" value="NADP_OxRdtase_dom"/>
</dbReference>
<dbReference type="PIRSF" id="PIRSF000097">
    <property type="entry name" value="AKR"/>
    <property type="match status" value="1"/>
</dbReference>
<evidence type="ECO:0000313" key="10">
    <source>
        <dbReference type="Proteomes" id="UP000075221"/>
    </source>
</evidence>
<comment type="similarity">
    <text evidence="1">Belongs to the aldo/keto reductase family.</text>
</comment>
<evidence type="ECO:0000256" key="5">
    <source>
        <dbReference type="PIRSR" id="PIRSR000097-2"/>
    </source>
</evidence>
<evidence type="ECO:0000313" key="8">
    <source>
        <dbReference type="EMBL" id="AMS05967.1"/>
    </source>
</evidence>
<evidence type="ECO:0000259" key="7">
    <source>
        <dbReference type="Pfam" id="PF00248"/>
    </source>
</evidence>
<dbReference type="CDD" id="cd19071">
    <property type="entry name" value="AKR_AKR1-5-like"/>
    <property type="match status" value="1"/>
</dbReference>
<dbReference type="InterPro" id="IPR018170">
    <property type="entry name" value="Aldo/ket_reductase_CS"/>
</dbReference>
<dbReference type="InterPro" id="IPR036812">
    <property type="entry name" value="NAD(P)_OxRdtase_dom_sf"/>
</dbReference>
<organism evidence="8 10">
    <name type="scientific">Acidipropionibacterium acidipropionici</name>
    <dbReference type="NCBI Taxonomy" id="1748"/>
    <lineage>
        <taxon>Bacteria</taxon>
        <taxon>Bacillati</taxon>
        <taxon>Actinomycetota</taxon>
        <taxon>Actinomycetes</taxon>
        <taxon>Propionibacteriales</taxon>
        <taxon>Propionibacteriaceae</taxon>
        <taxon>Acidipropionibacterium</taxon>
    </lineage>
</organism>
<dbReference type="Proteomes" id="UP000075221">
    <property type="component" value="Chromosome"/>
</dbReference>
<evidence type="ECO:0000256" key="4">
    <source>
        <dbReference type="PIRSR" id="PIRSR000097-1"/>
    </source>
</evidence>
<evidence type="ECO:0000313" key="11">
    <source>
        <dbReference type="Proteomes" id="UP000178666"/>
    </source>
</evidence>